<dbReference type="EMBL" id="CAACYE010000002">
    <property type="protein sequence ID" value="VFA81005.1"/>
    <property type="molecule type" value="Genomic_DNA"/>
</dbReference>
<dbReference type="AlphaFoldDB" id="A0A449G5L2"/>
<proteinExistence type="predicted"/>
<name>A0A449G5L2_NOCFR</name>
<dbReference type="RefSeq" id="WP_137355132.1">
    <property type="nucleotide sequence ID" value="NZ_CAACYE020000006.1"/>
</dbReference>
<accession>A0A449G5L2</accession>
<reference evidence="1" key="1">
    <citation type="submission" date="2019-02" db="EMBL/GenBank/DDBJ databases">
        <authorList>
            <consortium name="Pathogen Informatics"/>
        </authorList>
    </citation>
    <scope>NUCLEOTIDE SEQUENCE</scope>
    <source>
        <strain evidence="1">3012STDY6733949</strain>
    </source>
</reference>
<evidence type="ECO:0000313" key="1">
    <source>
        <dbReference type="EMBL" id="VFA81005.1"/>
    </source>
</evidence>
<organism evidence="1">
    <name type="scientific">Nocardia farcinica</name>
    <dbReference type="NCBI Taxonomy" id="37329"/>
    <lineage>
        <taxon>Bacteria</taxon>
        <taxon>Bacillati</taxon>
        <taxon>Actinomycetota</taxon>
        <taxon>Actinomycetes</taxon>
        <taxon>Mycobacteriales</taxon>
        <taxon>Nocardiaceae</taxon>
        <taxon>Nocardia</taxon>
    </lineage>
</organism>
<protein>
    <submittedName>
        <fullName evidence="1">Uncharacterized protein</fullName>
    </submittedName>
</protein>
<gene>
    <name evidence="1" type="ORF">NCTC1935_00030</name>
</gene>
<sequence length="143" mass="15331">MTTAKKTTRQLGLWEVEDHQEAVTTAARQPARAANRPPAEVWCPTCGHRPVSAAEAARMREDLGVLWLHAAAAGVREAYHCQQCQPRGRVADTECSSCLAGGPLLADELAVGKPPAAVAHWLARHGWTVTAAGELLCPMHRAP</sequence>